<dbReference type="EMBL" id="UINC01030945">
    <property type="protein sequence ID" value="SVB16181.1"/>
    <property type="molecule type" value="Genomic_DNA"/>
</dbReference>
<evidence type="ECO:0008006" key="4">
    <source>
        <dbReference type="Google" id="ProtNLM"/>
    </source>
</evidence>
<dbReference type="InterPro" id="IPR027368">
    <property type="entry name" value="MnmE_dom2"/>
</dbReference>
<feature type="non-terminal residue" evidence="3">
    <location>
        <position position="1"/>
    </location>
</feature>
<dbReference type="GO" id="GO:0005737">
    <property type="term" value="C:cytoplasm"/>
    <property type="evidence" value="ECO:0007669"/>
    <property type="project" value="TreeGrafter"/>
</dbReference>
<name>A0A382BRN0_9ZZZZ</name>
<feature type="non-terminal residue" evidence="3">
    <location>
        <position position="231"/>
    </location>
</feature>
<dbReference type="InterPro" id="IPR027417">
    <property type="entry name" value="P-loop_NTPase"/>
</dbReference>
<dbReference type="SUPFAM" id="SSF116878">
    <property type="entry name" value="TrmE connector domain"/>
    <property type="match status" value="1"/>
</dbReference>
<reference evidence="3" key="1">
    <citation type="submission" date="2018-05" db="EMBL/GenBank/DDBJ databases">
        <authorList>
            <person name="Lanie J.A."/>
            <person name="Ng W.-L."/>
            <person name="Kazmierczak K.M."/>
            <person name="Andrzejewski T.M."/>
            <person name="Davidsen T.M."/>
            <person name="Wayne K.J."/>
            <person name="Tettelin H."/>
            <person name="Glass J.I."/>
            <person name="Rusch D."/>
            <person name="Podicherti R."/>
            <person name="Tsui H.-C.T."/>
            <person name="Winkler M.E."/>
        </authorList>
    </citation>
    <scope>NUCLEOTIDE SEQUENCE</scope>
</reference>
<dbReference type="Gene3D" id="3.40.50.300">
    <property type="entry name" value="P-loop containing nucleotide triphosphate hydrolases"/>
    <property type="match status" value="1"/>
</dbReference>
<organism evidence="3">
    <name type="scientific">marine metagenome</name>
    <dbReference type="NCBI Taxonomy" id="408172"/>
    <lineage>
        <taxon>unclassified sequences</taxon>
        <taxon>metagenomes</taxon>
        <taxon>ecological metagenomes</taxon>
    </lineage>
</organism>
<dbReference type="GO" id="GO:0002098">
    <property type="term" value="P:tRNA wobble uridine modification"/>
    <property type="evidence" value="ECO:0007669"/>
    <property type="project" value="TreeGrafter"/>
</dbReference>
<protein>
    <recommendedName>
        <fullName evidence="4">GTP-binding protein TrmE N-terminal domain-containing protein</fullName>
    </recommendedName>
</protein>
<dbReference type="Pfam" id="PF12631">
    <property type="entry name" value="MnmE_helical"/>
    <property type="match status" value="1"/>
</dbReference>
<accession>A0A382BRN0</accession>
<dbReference type="SUPFAM" id="SSF103025">
    <property type="entry name" value="Folate-binding domain"/>
    <property type="match status" value="1"/>
</dbReference>
<dbReference type="PANTHER" id="PTHR42714:SF6">
    <property type="entry name" value="TRANSLATION INITIATION FACTOR IF-2"/>
    <property type="match status" value="1"/>
</dbReference>
<dbReference type="InterPro" id="IPR027266">
    <property type="entry name" value="TrmE/GcvT-like"/>
</dbReference>
<dbReference type="InterPro" id="IPR018948">
    <property type="entry name" value="GTP-bd_TrmE_N"/>
</dbReference>
<feature type="domain" description="GTP-binding protein TrmE N-terminal" evidence="1">
    <location>
        <begin position="7"/>
        <end position="120"/>
    </location>
</feature>
<proteinExistence type="predicted"/>
<feature type="domain" description="MnmE helical" evidence="2">
    <location>
        <begin position="123"/>
        <end position="218"/>
    </location>
</feature>
<evidence type="ECO:0000313" key="3">
    <source>
        <dbReference type="EMBL" id="SVB16181.1"/>
    </source>
</evidence>
<dbReference type="AlphaFoldDB" id="A0A382BRN0"/>
<evidence type="ECO:0000259" key="1">
    <source>
        <dbReference type="Pfam" id="PF10396"/>
    </source>
</evidence>
<sequence length="231" mass="24878">VSANDSIVAAATPIGESAIAVVRVSGTLCPKLCKDALRVPYPTPRRSSLAGYRDINECLIDDVIFVFYEEQNSYTGEPSLEISSHGNPLITKKIIEDLVARGCRLADPGEYTKRAFFSGRMDLTQAESVATLIKASSDRAIEVARIQLRGDLGKKIRDLQSRLLDLQANLEAYIDFPEEDLPAEEMKGPSSALANLIAEVDHLSQSAGCAQLLEAGIRCLIVGSPNAGKSS</sequence>
<dbReference type="Pfam" id="PF10396">
    <property type="entry name" value="TrmE_N"/>
    <property type="match status" value="1"/>
</dbReference>
<gene>
    <name evidence="3" type="ORF">METZ01_LOCUS169035</name>
</gene>
<dbReference type="InterPro" id="IPR025867">
    <property type="entry name" value="MnmE_helical"/>
</dbReference>
<dbReference type="Gene3D" id="3.30.1360.120">
    <property type="entry name" value="Probable tRNA modification gtpase trme, domain 1"/>
    <property type="match status" value="1"/>
</dbReference>
<dbReference type="PANTHER" id="PTHR42714">
    <property type="entry name" value="TRNA MODIFICATION GTPASE GTPBP3"/>
    <property type="match status" value="1"/>
</dbReference>
<dbReference type="Gene3D" id="1.20.120.430">
    <property type="entry name" value="tRNA modification GTPase MnmE domain 2"/>
    <property type="match status" value="1"/>
</dbReference>
<dbReference type="GO" id="GO:0030488">
    <property type="term" value="P:tRNA methylation"/>
    <property type="evidence" value="ECO:0007669"/>
    <property type="project" value="TreeGrafter"/>
</dbReference>
<evidence type="ECO:0000259" key="2">
    <source>
        <dbReference type="Pfam" id="PF12631"/>
    </source>
</evidence>
<dbReference type="CDD" id="cd14858">
    <property type="entry name" value="TrmE_N"/>
    <property type="match status" value="1"/>
</dbReference>